<organism evidence="1 2">
    <name type="scientific">Durio zibethinus</name>
    <name type="common">Durian</name>
    <dbReference type="NCBI Taxonomy" id="66656"/>
    <lineage>
        <taxon>Eukaryota</taxon>
        <taxon>Viridiplantae</taxon>
        <taxon>Streptophyta</taxon>
        <taxon>Embryophyta</taxon>
        <taxon>Tracheophyta</taxon>
        <taxon>Spermatophyta</taxon>
        <taxon>Magnoliopsida</taxon>
        <taxon>eudicotyledons</taxon>
        <taxon>Gunneridae</taxon>
        <taxon>Pentapetalae</taxon>
        <taxon>rosids</taxon>
        <taxon>malvids</taxon>
        <taxon>Malvales</taxon>
        <taxon>Malvaceae</taxon>
        <taxon>Helicteroideae</taxon>
        <taxon>Durio</taxon>
    </lineage>
</organism>
<dbReference type="Proteomes" id="UP000515121">
    <property type="component" value="Unplaced"/>
</dbReference>
<dbReference type="InterPro" id="IPR032675">
    <property type="entry name" value="LRR_dom_sf"/>
</dbReference>
<dbReference type="RefSeq" id="XP_022719931.1">
    <property type="nucleotide sequence ID" value="XM_022864196.1"/>
</dbReference>
<reference evidence="2" key="1">
    <citation type="submission" date="2025-08" db="UniProtKB">
        <authorList>
            <consortium name="RefSeq"/>
        </authorList>
    </citation>
    <scope>IDENTIFICATION</scope>
    <source>
        <tissue evidence="2">Fruit stalk</tissue>
    </source>
</reference>
<name>A0A6P5WWR1_DURZI</name>
<evidence type="ECO:0000313" key="2">
    <source>
        <dbReference type="RefSeq" id="XP_022719931.1"/>
    </source>
</evidence>
<proteinExistence type="predicted"/>
<dbReference type="Gene3D" id="3.80.10.10">
    <property type="entry name" value="Ribonuclease Inhibitor"/>
    <property type="match status" value="1"/>
</dbReference>
<dbReference type="GeneID" id="111277779"/>
<protein>
    <submittedName>
        <fullName evidence="2">Uncharacterized protein LOC111277779</fullName>
    </submittedName>
</protein>
<sequence length="114" mass="12831">MLVDRLGLQCYVELCLGVHISDCKDLTSLSVEIGSWKNLSSLKMLSIRGCSKLGSLTDEGLPTAIDGLSFTEDGLPTSLGQRSCMLETRYLIQSSYLQLLICKRRSHRFLYYFE</sequence>
<dbReference type="KEGG" id="dzi:111277779"/>
<keyword evidence="1" id="KW-1185">Reference proteome</keyword>
<accession>A0A6P5WWR1</accession>
<gene>
    <name evidence="2" type="primary">LOC111277779</name>
</gene>
<dbReference type="AlphaFoldDB" id="A0A6P5WWR1"/>
<evidence type="ECO:0000313" key="1">
    <source>
        <dbReference type="Proteomes" id="UP000515121"/>
    </source>
</evidence>